<gene>
    <name evidence="2" type="ORF">NF348_10675</name>
</gene>
<protein>
    <submittedName>
        <fullName evidence="2">DUF1801 domain-containing protein</fullName>
    </submittedName>
</protein>
<dbReference type="AlphaFoldDB" id="A0A9Q4FRL0"/>
<evidence type="ECO:0000313" key="2">
    <source>
        <dbReference type="EMBL" id="MCP8887571.1"/>
    </source>
</evidence>
<keyword evidence="3" id="KW-1185">Reference proteome</keyword>
<dbReference type="Pfam" id="PF08818">
    <property type="entry name" value="DUF1801"/>
    <property type="match status" value="1"/>
</dbReference>
<dbReference type="Proteomes" id="UP001060275">
    <property type="component" value="Unassembled WGS sequence"/>
</dbReference>
<evidence type="ECO:0000259" key="1">
    <source>
        <dbReference type="Pfam" id="PF08818"/>
    </source>
</evidence>
<sequence>MAEGKPIRPPLKPGPDGVVRLSGGNPQVAKGYGNDIVQKYIAAMPGWQRDVGETLDAIIEGTVPGVEKAVKWNTPFYGLEKDVYFVSFHCMSKYVKVAFHNGAELDPLPPGTSKQARVRYLDIHEDDAIDETQFADWVKQASRLSGEKM</sequence>
<feature type="domain" description="YdhG-like" evidence="1">
    <location>
        <begin position="48"/>
        <end position="141"/>
    </location>
</feature>
<dbReference type="SUPFAM" id="SSF159888">
    <property type="entry name" value="YdhG-like"/>
    <property type="match status" value="1"/>
</dbReference>
<dbReference type="InterPro" id="IPR014922">
    <property type="entry name" value="YdhG-like"/>
</dbReference>
<name>A0A9Q4FRL0_9HYPH</name>
<proteinExistence type="predicted"/>
<accession>A0A9Q4FRL0</accession>
<dbReference type="EMBL" id="JAMWDU010000003">
    <property type="protein sequence ID" value="MCP8887571.1"/>
    <property type="molecule type" value="Genomic_DNA"/>
</dbReference>
<evidence type="ECO:0000313" key="3">
    <source>
        <dbReference type="Proteomes" id="UP001060275"/>
    </source>
</evidence>
<dbReference type="RefSeq" id="WP_254674642.1">
    <property type="nucleotide sequence ID" value="NZ_JAMWDU010000003.1"/>
</dbReference>
<comment type="caution">
    <text evidence="2">The sequence shown here is derived from an EMBL/GenBank/DDBJ whole genome shotgun (WGS) entry which is preliminary data.</text>
</comment>
<dbReference type="Gene3D" id="3.90.1150.200">
    <property type="match status" value="1"/>
</dbReference>
<organism evidence="2 3">
    <name type="scientific">Devosia ureilytica</name>
    <dbReference type="NCBI Taxonomy" id="2952754"/>
    <lineage>
        <taxon>Bacteria</taxon>
        <taxon>Pseudomonadati</taxon>
        <taxon>Pseudomonadota</taxon>
        <taxon>Alphaproteobacteria</taxon>
        <taxon>Hyphomicrobiales</taxon>
        <taxon>Devosiaceae</taxon>
        <taxon>Devosia</taxon>
    </lineage>
</organism>
<reference evidence="2" key="1">
    <citation type="submission" date="2022-06" db="EMBL/GenBank/DDBJ databases">
        <title>Devosia sp. XJ19-45 genome assembly.</title>
        <authorList>
            <person name="Li B."/>
            <person name="Cai M."/>
            <person name="Nie G."/>
            <person name="Li W."/>
        </authorList>
    </citation>
    <scope>NUCLEOTIDE SEQUENCE</scope>
    <source>
        <strain evidence="2">XJ19-45</strain>
    </source>
</reference>